<keyword evidence="3" id="KW-0067">ATP-binding</keyword>
<protein>
    <submittedName>
        <fullName evidence="3">ATP-binding protein</fullName>
    </submittedName>
</protein>
<reference evidence="3" key="2">
    <citation type="submission" date="2021-04" db="EMBL/GenBank/DDBJ databases">
        <authorList>
            <person name="Gilroy R."/>
        </authorList>
    </citation>
    <scope>NUCLEOTIDE SEQUENCE</scope>
    <source>
        <strain evidence="3">MalCec1-1739</strain>
    </source>
</reference>
<dbReference type="EMBL" id="DWUP01000047">
    <property type="protein sequence ID" value="HJD52547.1"/>
    <property type="molecule type" value="Genomic_DNA"/>
</dbReference>
<proteinExistence type="predicted"/>
<gene>
    <name evidence="3" type="ORF">IAA93_02305</name>
</gene>
<keyword evidence="3" id="KW-0547">Nucleotide-binding</keyword>
<accession>A0A9D2UHH5</accession>
<sequence length="570" mass="64248">MTKKSKKGLPGGNGMTGKRDDIAHGMPDLMTAMEQIVGLARDSGLSDNFLRRAGRPIGYIAGRLSLTPVQCVLLAVFVDSHDDTDIRIRDLAGKFDCTNVRMLRFVGDIDVLVERGYVRRRRRRGGNSYMVRQDALDALSHDRDYVKPAPPRVDCSGLFVELDELFRQYLSDDEIDYDGFNREVIALFDANRHLLFVRRMADGGYLSNGWVSDDGLLLLYFCHRFVNDGRDELQSHDIEDIFPSRGTWRDVKSQLENGTNELMQDGWVEYANADGMADRGSFCLTGRAKSDLLAELDISAPVHRGVLKCTDLTAKRLYYNEREEAQVRRLAELLAPESYDGIRARLSSNGMRTGFTCLFYGSPGTGKTETVYQLARQSGRDIVEVNVEQVKSMWVGESEKNVKALFDNYRRVAKAADRVPILLFNEADALIGRRLEGADRAVDKMENSVQNIILQEMERLDGIMIATTNLTQNMDKAFERRFLYKIRFDRPCTEAKKAIWRTMIPDLPDSDAGTLAARYDFSGGQIENVARKRAVASILSGDEAVGIDELRAMCDEENIAWSDGRTKIGF</sequence>
<reference evidence="3" key="1">
    <citation type="journal article" date="2021" name="PeerJ">
        <title>Extensive microbial diversity within the chicken gut microbiome revealed by metagenomics and culture.</title>
        <authorList>
            <person name="Gilroy R."/>
            <person name="Ravi A."/>
            <person name="Getino M."/>
            <person name="Pursley I."/>
            <person name="Horton D.L."/>
            <person name="Alikhan N.F."/>
            <person name="Baker D."/>
            <person name="Gharbi K."/>
            <person name="Hall N."/>
            <person name="Watson M."/>
            <person name="Adriaenssens E.M."/>
            <person name="Foster-Nyarko E."/>
            <person name="Jarju S."/>
            <person name="Secka A."/>
            <person name="Antonio M."/>
            <person name="Oren A."/>
            <person name="Chaudhuri R.R."/>
            <person name="La Ragione R."/>
            <person name="Hildebrand F."/>
            <person name="Pallen M.J."/>
        </authorList>
    </citation>
    <scope>NUCLEOTIDE SEQUENCE</scope>
    <source>
        <strain evidence="3">MalCec1-1739</strain>
    </source>
</reference>
<dbReference type="InterPro" id="IPR003593">
    <property type="entry name" value="AAA+_ATPase"/>
</dbReference>
<dbReference type="PANTHER" id="PTHR23074:SF83">
    <property type="entry name" value="VACUOLAR PROTEIN SORTING-ASSOCIATED PROTEIN 4A"/>
    <property type="match status" value="1"/>
</dbReference>
<dbReference type="SUPFAM" id="SSF52540">
    <property type="entry name" value="P-loop containing nucleoside triphosphate hydrolases"/>
    <property type="match status" value="1"/>
</dbReference>
<dbReference type="Pfam" id="PF00004">
    <property type="entry name" value="AAA"/>
    <property type="match status" value="1"/>
</dbReference>
<dbReference type="InterPro" id="IPR050304">
    <property type="entry name" value="MT-severing_AAA_ATPase"/>
</dbReference>
<dbReference type="GO" id="GO:0005524">
    <property type="term" value="F:ATP binding"/>
    <property type="evidence" value="ECO:0007669"/>
    <property type="project" value="UniProtKB-KW"/>
</dbReference>
<feature type="domain" description="AAA+ ATPase" evidence="2">
    <location>
        <begin position="353"/>
        <end position="492"/>
    </location>
</feature>
<evidence type="ECO:0000259" key="2">
    <source>
        <dbReference type="SMART" id="SM00382"/>
    </source>
</evidence>
<dbReference type="SMART" id="SM00382">
    <property type="entry name" value="AAA"/>
    <property type="match status" value="1"/>
</dbReference>
<dbReference type="CDD" id="cd19481">
    <property type="entry name" value="RecA-like_protease"/>
    <property type="match status" value="1"/>
</dbReference>
<evidence type="ECO:0000313" key="3">
    <source>
        <dbReference type="EMBL" id="HJD52547.1"/>
    </source>
</evidence>
<feature type="region of interest" description="Disordered" evidence="1">
    <location>
        <begin position="1"/>
        <end position="21"/>
    </location>
</feature>
<evidence type="ECO:0000256" key="1">
    <source>
        <dbReference type="SAM" id="MobiDB-lite"/>
    </source>
</evidence>
<dbReference type="GO" id="GO:0016887">
    <property type="term" value="F:ATP hydrolysis activity"/>
    <property type="evidence" value="ECO:0007669"/>
    <property type="project" value="InterPro"/>
</dbReference>
<dbReference type="InterPro" id="IPR027417">
    <property type="entry name" value="P-loop_NTPase"/>
</dbReference>
<dbReference type="AlphaFoldDB" id="A0A9D2UHH5"/>
<comment type="caution">
    <text evidence="3">The sequence shown here is derived from an EMBL/GenBank/DDBJ whole genome shotgun (WGS) entry which is preliminary data.</text>
</comment>
<name>A0A9D2UHH5_9BACT</name>
<evidence type="ECO:0000313" key="4">
    <source>
        <dbReference type="Proteomes" id="UP000787625"/>
    </source>
</evidence>
<dbReference type="PANTHER" id="PTHR23074">
    <property type="entry name" value="AAA DOMAIN-CONTAINING"/>
    <property type="match status" value="1"/>
</dbReference>
<organism evidence="3 4">
    <name type="scientific">Candidatus Avibacteroides avistercoris</name>
    <dbReference type="NCBI Taxonomy" id="2840690"/>
    <lineage>
        <taxon>Bacteria</taxon>
        <taxon>Pseudomonadati</taxon>
        <taxon>Bacteroidota</taxon>
        <taxon>Bacteroidia</taxon>
        <taxon>Bacteroidales</taxon>
        <taxon>Bacteroidaceae</taxon>
        <taxon>Bacteroidaceae incertae sedis</taxon>
        <taxon>Candidatus Avibacteroides</taxon>
    </lineage>
</organism>
<dbReference type="InterPro" id="IPR003959">
    <property type="entry name" value="ATPase_AAA_core"/>
</dbReference>
<dbReference type="Gene3D" id="3.40.50.300">
    <property type="entry name" value="P-loop containing nucleotide triphosphate hydrolases"/>
    <property type="match status" value="1"/>
</dbReference>
<dbReference type="Proteomes" id="UP000787625">
    <property type="component" value="Unassembled WGS sequence"/>
</dbReference>